<dbReference type="AlphaFoldDB" id="A0A0B2QE42"/>
<organism evidence="3">
    <name type="scientific">Glycine soja</name>
    <name type="common">Wild soybean</name>
    <dbReference type="NCBI Taxonomy" id="3848"/>
    <lineage>
        <taxon>Eukaryota</taxon>
        <taxon>Viridiplantae</taxon>
        <taxon>Streptophyta</taxon>
        <taxon>Embryophyta</taxon>
        <taxon>Tracheophyta</taxon>
        <taxon>Spermatophyta</taxon>
        <taxon>Magnoliopsida</taxon>
        <taxon>eudicotyledons</taxon>
        <taxon>Gunneridae</taxon>
        <taxon>Pentapetalae</taxon>
        <taxon>rosids</taxon>
        <taxon>fabids</taxon>
        <taxon>Fabales</taxon>
        <taxon>Fabaceae</taxon>
        <taxon>Papilionoideae</taxon>
        <taxon>50 kb inversion clade</taxon>
        <taxon>NPAAA clade</taxon>
        <taxon>indigoferoid/millettioid clade</taxon>
        <taxon>Phaseoleae</taxon>
        <taxon>Glycine</taxon>
        <taxon>Glycine subgen. Soja</taxon>
    </lineage>
</organism>
<evidence type="ECO:0000259" key="2">
    <source>
        <dbReference type="Pfam" id="PF03949"/>
    </source>
</evidence>
<gene>
    <name evidence="3" type="ORF">glysoja_045268</name>
</gene>
<feature type="region of interest" description="Disordered" evidence="1">
    <location>
        <begin position="1"/>
        <end position="29"/>
    </location>
</feature>
<evidence type="ECO:0000313" key="3">
    <source>
        <dbReference type="EMBL" id="KHN19836.1"/>
    </source>
</evidence>
<feature type="domain" description="Malic enzyme NAD-binding" evidence="2">
    <location>
        <begin position="8"/>
        <end position="66"/>
    </location>
</feature>
<dbReference type="InterPro" id="IPR036291">
    <property type="entry name" value="NAD(P)-bd_dom_sf"/>
</dbReference>
<reference evidence="3" key="1">
    <citation type="submission" date="2014-07" db="EMBL/GenBank/DDBJ databases">
        <title>Identification of a novel salt tolerance gene in wild soybean by whole-genome sequencing.</title>
        <authorList>
            <person name="Lam H.-M."/>
            <person name="Qi X."/>
            <person name="Li M.-W."/>
            <person name="Liu X."/>
            <person name="Xie M."/>
            <person name="Ni M."/>
            <person name="Xu X."/>
        </authorList>
    </citation>
    <scope>NUCLEOTIDE SEQUENCE [LARGE SCALE GENOMIC DNA]</scope>
    <source>
        <tissue evidence="3">Root</tissue>
    </source>
</reference>
<dbReference type="Proteomes" id="UP000053555">
    <property type="component" value="Unassembled WGS sequence"/>
</dbReference>
<dbReference type="Gene3D" id="3.40.50.720">
    <property type="entry name" value="NAD(P)-binding Rossmann-like Domain"/>
    <property type="match status" value="1"/>
</dbReference>
<feature type="compositionally biased region" description="Polar residues" evidence="1">
    <location>
        <begin position="1"/>
        <end position="15"/>
    </location>
</feature>
<keyword evidence="3" id="KW-0560">Oxidoreductase</keyword>
<evidence type="ECO:0000256" key="1">
    <source>
        <dbReference type="SAM" id="MobiDB-lite"/>
    </source>
</evidence>
<dbReference type="InterPro" id="IPR012302">
    <property type="entry name" value="Malic_NAD-bd"/>
</dbReference>
<proteinExistence type="predicted"/>
<dbReference type="GO" id="GO:0004471">
    <property type="term" value="F:malate dehydrogenase (decarboxylating) (NAD+) activity"/>
    <property type="evidence" value="ECO:0007669"/>
    <property type="project" value="UniProtKB-EC"/>
</dbReference>
<name>A0A0B2QE42_GLYSO</name>
<accession>A0A0B2QE42</accession>
<dbReference type="Pfam" id="PF03949">
    <property type="entry name" value="Malic_M"/>
    <property type="match status" value="1"/>
</dbReference>
<protein>
    <submittedName>
        <fullName evidence="3">NAD-dependent malic enzyme 59 kDa isoform, mitochondrial</fullName>
        <ecNumber evidence="3">1.1.1.39</ecNumber>
    </submittedName>
</protein>
<dbReference type="EC" id="1.1.1.39" evidence="3"/>
<dbReference type="GO" id="GO:0051287">
    <property type="term" value="F:NAD binding"/>
    <property type="evidence" value="ECO:0007669"/>
    <property type="project" value="InterPro"/>
</dbReference>
<dbReference type="EMBL" id="KN658674">
    <property type="protein sequence ID" value="KHN19836.1"/>
    <property type="molecule type" value="Genomic_DNA"/>
</dbReference>
<sequence>MGQAPSTPGLVTTERNSLDPAAAPFAKNPRDIEGLTEGASIIEVVKKIRSHVLLGLSGVGGIFNEESSSSGLEKDKLLEHEEYMATPVFVHTK</sequence>
<dbReference type="SUPFAM" id="SSF51735">
    <property type="entry name" value="NAD(P)-binding Rossmann-fold domains"/>
    <property type="match status" value="1"/>
</dbReference>